<dbReference type="SUPFAM" id="SSF55729">
    <property type="entry name" value="Acyl-CoA N-acyltransferases (Nat)"/>
    <property type="match status" value="1"/>
</dbReference>
<gene>
    <name evidence="1" type="ORF">DNFV4_04437</name>
</gene>
<evidence type="ECO:0008006" key="3">
    <source>
        <dbReference type="Google" id="ProtNLM"/>
    </source>
</evidence>
<dbReference type="AlphaFoldDB" id="A0AA86N3Y0"/>
<dbReference type="EMBL" id="OX365700">
    <property type="protein sequence ID" value="CAI4033995.1"/>
    <property type="molecule type" value="Genomic_DNA"/>
</dbReference>
<evidence type="ECO:0000313" key="1">
    <source>
        <dbReference type="EMBL" id="CAI4033995.1"/>
    </source>
</evidence>
<protein>
    <recommendedName>
        <fullName evidence="3">BioF2-like acetyltransferase domain-containing protein</fullName>
    </recommendedName>
</protein>
<proteinExistence type="predicted"/>
<reference evidence="1" key="1">
    <citation type="submission" date="2022-10" db="EMBL/GenBank/DDBJ databases">
        <authorList>
            <person name="Koch H."/>
        </authorList>
    </citation>
    <scope>NUCLEOTIDE SEQUENCE</scope>
    <source>
        <strain evidence="1">DNF</strain>
    </source>
</reference>
<dbReference type="KEGG" id="nti:DNFV4_04437"/>
<keyword evidence="2" id="KW-1185">Reference proteome</keyword>
<dbReference type="RefSeq" id="WP_289271416.1">
    <property type="nucleotide sequence ID" value="NZ_OX365700.1"/>
</dbReference>
<dbReference type="InterPro" id="IPR016181">
    <property type="entry name" value="Acyl_CoA_acyltransferase"/>
</dbReference>
<dbReference type="Gene3D" id="3.40.630.30">
    <property type="match status" value="1"/>
</dbReference>
<dbReference type="Proteomes" id="UP001179121">
    <property type="component" value="Chromosome"/>
</dbReference>
<name>A0AA86N3Y0_9BACT</name>
<organism evidence="1 2">
    <name type="scientific">Nitrospira tepida</name>
    <dbReference type="NCBI Taxonomy" id="2973512"/>
    <lineage>
        <taxon>Bacteria</taxon>
        <taxon>Pseudomonadati</taxon>
        <taxon>Nitrospirota</taxon>
        <taxon>Nitrospiria</taxon>
        <taxon>Nitrospirales</taxon>
        <taxon>Nitrospiraceae</taxon>
        <taxon>Nitrospira</taxon>
    </lineage>
</organism>
<accession>A0AA86N3Y0</accession>
<evidence type="ECO:0000313" key="2">
    <source>
        <dbReference type="Proteomes" id="UP001179121"/>
    </source>
</evidence>
<sequence>MSTVMRDMAEWAGARLPDRLREGITRVGLALLGWSGLRKTPVARLRGPTRGSGRPGVLLVAGHEPWVGYVAQRFFQGEPAREAVGEFTLSALPHVLDRLCGEADLTVARVDRRSAGRWTGLGYLPVPEWVGTRLRVPEDLEQLVRSGGSIKRDMVLVRRHQYRPVVTQGAQDCDAFYGSMYLPFARKRHGESAFLRSRQDLRRRVARGGILWVQRDGRRVAAVLFERKAETLDLLALGTADGDLSLEREGAVAALYYFIVKWAREMGCRTVDFRGSRPSLTDGLLRYKSKWGVTLYDKPDSYHDLLLRWRQGNSVVTEFLSHTPLIFRDGGGFSALLGNEHQREDELWVDGLRRCYRLAECAATALPGA</sequence>